<dbReference type="Proteomes" id="UP000614350">
    <property type="component" value="Unassembled WGS sequence"/>
</dbReference>
<accession>A0A834MZ47</accession>
<gene>
    <name evidence="1" type="ORF">HZH66_010211</name>
</gene>
<comment type="caution">
    <text evidence="1">The sequence shown here is derived from an EMBL/GenBank/DDBJ whole genome shotgun (WGS) entry which is preliminary data.</text>
</comment>
<evidence type="ECO:0000313" key="2">
    <source>
        <dbReference type="Proteomes" id="UP000614350"/>
    </source>
</evidence>
<proteinExistence type="predicted"/>
<protein>
    <submittedName>
        <fullName evidence="1">Uncharacterized protein</fullName>
    </submittedName>
</protein>
<name>A0A834MZ47_VESVU</name>
<organism evidence="1 2">
    <name type="scientific">Vespula vulgaris</name>
    <name type="common">Yellow jacket</name>
    <name type="synonym">Wasp</name>
    <dbReference type="NCBI Taxonomy" id="7454"/>
    <lineage>
        <taxon>Eukaryota</taxon>
        <taxon>Metazoa</taxon>
        <taxon>Ecdysozoa</taxon>
        <taxon>Arthropoda</taxon>
        <taxon>Hexapoda</taxon>
        <taxon>Insecta</taxon>
        <taxon>Pterygota</taxon>
        <taxon>Neoptera</taxon>
        <taxon>Endopterygota</taxon>
        <taxon>Hymenoptera</taxon>
        <taxon>Apocrita</taxon>
        <taxon>Aculeata</taxon>
        <taxon>Vespoidea</taxon>
        <taxon>Vespidae</taxon>
        <taxon>Vespinae</taxon>
        <taxon>Vespula</taxon>
    </lineage>
</organism>
<keyword evidence="2" id="KW-1185">Reference proteome</keyword>
<dbReference type="AlphaFoldDB" id="A0A834MZ47"/>
<sequence length="113" mass="12810">MQTKLNPWALVPLALIKLRSPNDSLPETSIVVREGTFLYLETTNANTKAELSILDIRNISVVIVGWHAIGYEKANRNGDARSQHPRIQTRALEFSLKGDNPMRSRETRVKEIQ</sequence>
<dbReference type="EMBL" id="JACSEA010000011">
    <property type="protein sequence ID" value="KAF7389074.1"/>
    <property type="molecule type" value="Genomic_DNA"/>
</dbReference>
<reference evidence="1" key="1">
    <citation type="journal article" date="2020" name="G3 (Bethesda)">
        <title>High-Quality Assemblies for Three Invasive Social Wasps from the &lt;i&gt;Vespula&lt;/i&gt; Genus.</title>
        <authorList>
            <person name="Harrop T.W.R."/>
            <person name="Guhlin J."/>
            <person name="McLaughlin G.M."/>
            <person name="Permina E."/>
            <person name="Stockwell P."/>
            <person name="Gilligan J."/>
            <person name="Le Lec M.F."/>
            <person name="Gruber M.A.M."/>
            <person name="Quinn O."/>
            <person name="Lovegrove M."/>
            <person name="Duncan E.J."/>
            <person name="Remnant E.J."/>
            <person name="Van Eeckhoven J."/>
            <person name="Graham B."/>
            <person name="Knapp R.A."/>
            <person name="Langford K.W."/>
            <person name="Kronenberg Z."/>
            <person name="Press M.O."/>
            <person name="Eacker S.M."/>
            <person name="Wilson-Rankin E.E."/>
            <person name="Purcell J."/>
            <person name="Lester P.J."/>
            <person name="Dearden P.K."/>
        </authorList>
    </citation>
    <scope>NUCLEOTIDE SEQUENCE</scope>
    <source>
        <strain evidence="1">Marl-1</strain>
    </source>
</reference>
<evidence type="ECO:0000313" key="1">
    <source>
        <dbReference type="EMBL" id="KAF7389074.1"/>
    </source>
</evidence>